<dbReference type="OrthoDB" id="6104212at2"/>
<dbReference type="Proteomes" id="UP000092627">
    <property type="component" value="Unassembled WGS sequence"/>
</dbReference>
<dbReference type="InterPro" id="IPR046493">
    <property type="entry name" value="DUF6586"/>
</dbReference>
<evidence type="ECO:0000313" key="2">
    <source>
        <dbReference type="Proteomes" id="UP000092627"/>
    </source>
</evidence>
<reference evidence="1 2" key="1">
    <citation type="submission" date="2016-06" db="EMBL/GenBank/DDBJ databases">
        <authorList>
            <person name="Kjaerup R.B."/>
            <person name="Dalgaard T.S."/>
            <person name="Juul-Madsen H.R."/>
        </authorList>
    </citation>
    <scope>NUCLEOTIDE SEQUENCE [LARGE SCALE GENOMIC DNA]</scope>
    <source>
        <strain evidence="1 2">CECT 5080</strain>
    </source>
</reference>
<gene>
    <name evidence="1" type="ORF">MAQ5080_01983</name>
</gene>
<name>A0A1A8TFY6_9GAMM</name>
<sequence>MSGSSLASITNQRLDGARRLLQQSQESDNDWMTQSFESSALFQLRSALNGLLQEVKTSYSLQGVLELDALLIAADHQGISVPVLNELAQHKLNPQSWLSQLLSAYNAALECQVGSHAYATEVELIGRGSDAGASTQYILSSLTELVLRFREDAAEY</sequence>
<keyword evidence="2" id="KW-1185">Reference proteome</keyword>
<proteinExistence type="predicted"/>
<dbReference type="Pfam" id="PF20227">
    <property type="entry name" value="DUF6586"/>
    <property type="match status" value="1"/>
</dbReference>
<dbReference type="STRING" id="295068.MAQ5080_01983"/>
<protein>
    <submittedName>
        <fullName evidence="1">Uncharacterized protein</fullName>
    </submittedName>
</protein>
<accession>A0A1A8TFY6</accession>
<organism evidence="1 2">
    <name type="scientific">Marinomonas aquimarina</name>
    <dbReference type="NCBI Taxonomy" id="295068"/>
    <lineage>
        <taxon>Bacteria</taxon>
        <taxon>Pseudomonadati</taxon>
        <taxon>Pseudomonadota</taxon>
        <taxon>Gammaproteobacteria</taxon>
        <taxon>Oceanospirillales</taxon>
        <taxon>Oceanospirillaceae</taxon>
        <taxon>Marinomonas</taxon>
    </lineage>
</organism>
<dbReference type="EMBL" id="FLOC01000010">
    <property type="protein sequence ID" value="SBS31469.1"/>
    <property type="molecule type" value="Genomic_DNA"/>
</dbReference>
<dbReference type="RefSeq" id="WP_067209289.1">
    <property type="nucleotide sequence ID" value="NZ_FLOC01000010.1"/>
</dbReference>
<evidence type="ECO:0000313" key="1">
    <source>
        <dbReference type="EMBL" id="SBS31469.1"/>
    </source>
</evidence>
<dbReference type="AlphaFoldDB" id="A0A1A8TFY6"/>